<dbReference type="PANTHER" id="PTHR12854:SF7">
    <property type="entry name" value="ATAXIN-2 HOMOLOG"/>
    <property type="match status" value="1"/>
</dbReference>
<dbReference type="Pfam" id="PF06741">
    <property type="entry name" value="LsmAD"/>
    <property type="match status" value="1"/>
</dbReference>
<dbReference type="InterPro" id="IPR025852">
    <property type="entry name" value="SM_dom_ATX"/>
</dbReference>
<dbReference type="Pfam" id="PF14438">
    <property type="entry name" value="SM-ATX"/>
    <property type="match status" value="1"/>
</dbReference>
<protein>
    <recommendedName>
        <fullName evidence="2">LsmAD domain-containing protein</fullName>
    </recommendedName>
</protein>
<evidence type="ECO:0000313" key="3">
    <source>
        <dbReference type="EMBL" id="SPD30216.1"/>
    </source>
</evidence>
<proteinExistence type="predicted"/>
<feature type="domain" description="LsmAD" evidence="2">
    <location>
        <begin position="223"/>
        <end position="294"/>
    </location>
</feature>
<dbReference type="GO" id="GO:0010494">
    <property type="term" value="C:cytoplasmic stress granule"/>
    <property type="evidence" value="ECO:0007669"/>
    <property type="project" value="TreeGrafter"/>
</dbReference>
<reference evidence="3" key="1">
    <citation type="submission" date="2018-02" db="EMBL/GenBank/DDBJ databases">
        <authorList>
            <person name="Cohen D.B."/>
            <person name="Kent A.D."/>
        </authorList>
    </citation>
    <scope>NUCLEOTIDE SEQUENCE</scope>
</reference>
<organism evidence="3">
    <name type="scientific">Fagus sylvatica</name>
    <name type="common">Beechnut</name>
    <dbReference type="NCBI Taxonomy" id="28930"/>
    <lineage>
        <taxon>Eukaryota</taxon>
        <taxon>Viridiplantae</taxon>
        <taxon>Streptophyta</taxon>
        <taxon>Embryophyta</taxon>
        <taxon>Tracheophyta</taxon>
        <taxon>Spermatophyta</taxon>
        <taxon>Magnoliopsida</taxon>
        <taxon>eudicotyledons</taxon>
        <taxon>Gunneridae</taxon>
        <taxon>Pentapetalae</taxon>
        <taxon>rosids</taxon>
        <taxon>fabids</taxon>
        <taxon>Fagales</taxon>
        <taxon>Fagaceae</taxon>
        <taxon>Fagus</taxon>
    </lineage>
</organism>
<name>A0A2N9IXW8_FAGSY</name>
<accession>A0A2N9IXW8</accession>
<dbReference type="EMBL" id="OIVN01006306">
    <property type="protein sequence ID" value="SPD30216.1"/>
    <property type="molecule type" value="Genomic_DNA"/>
</dbReference>
<evidence type="ECO:0000256" key="1">
    <source>
        <dbReference type="SAM" id="MobiDB-lite"/>
    </source>
</evidence>
<dbReference type="AlphaFoldDB" id="A0A2N9IXW8"/>
<sequence>MNLQQAVQPKLSGNGFIRRRGERDVGNRLESKSQSGKSNPSRSTNTGAMTGGKVGGYGSPSRDRLVYVTTCLVGHHVEVLVKDGSIYSGIFHATSAEKDVGIILKMARLIKDGSLRGQKAAAESVSKAPLKTLIIPAKEFVQVSAKGVPVTRDELSQEFQHEKLQELMLDSNISQSRHVEVERELEPWIPDETDPRCPELENIFDDPWNKRGWNQFETNETLFGVKSTFDEELYTTKLERGPRMDELEKKALRIAREIEGEDTQDLHLAEERGMKFHEDFDIDEETRFSSVYRGKADDDSGYEEHEDILLDSHNTETFGSLPGSAIKRSTNLPIGKSNDGARMSSSSSSKVVPYLSTEIKLFYLAIVI</sequence>
<evidence type="ECO:0000259" key="2">
    <source>
        <dbReference type="SMART" id="SM01272"/>
    </source>
</evidence>
<dbReference type="GO" id="GO:0034063">
    <property type="term" value="P:stress granule assembly"/>
    <property type="evidence" value="ECO:0007669"/>
    <property type="project" value="TreeGrafter"/>
</dbReference>
<dbReference type="GO" id="GO:0003729">
    <property type="term" value="F:mRNA binding"/>
    <property type="evidence" value="ECO:0007669"/>
    <property type="project" value="TreeGrafter"/>
</dbReference>
<feature type="compositionally biased region" description="Polar residues" evidence="1">
    <location>
        <begin position="32"/>
        <end position="48"/>
    </location>
</feature>
<gene>
    <name evidence="3" type="ORF">FSB_LOCUS58098</name>
</gene>
<dbReference type="PANTHER" id="PTHR12854">
    <property type="entry name" value="ATAXIN 2-RELATED"/>
    <property type="match status" value="1"/>
</dbReference>
<feature type="region of interest" description="Disordered" evidence="1">
    <location>
        <begin position="1"/>
        <end position="56"/>
    </location>
</feature>
<dbReference type="InterPro" id="IPR045117">
    <property type="entry name" value="ATXN2-like"/>
</dbReference>
<feature type="compositionally biased region" description="Basic and acidic residues" evidence="1">
    <location>
        <begin position="19"/>
        <end position="31"/>
    </location>
</feature>
<dbReference type="SMART" id="SM01272">
    <property type="entry name" value="LsmAD"/>
    <property type="match status" value="1"/>
</dbReference>
<dbReference type="InterPro" id="IPR009604">
    <property type="entry name" value="LsmAD_domain"/>
</dbReference>